<comment type="caution">
    <text evidence="3">The sequence shown here is derived from an EMBL/GenBank/DDBJ whole genome shotgun (WGS) entry which is preliminary data.</text>
</comment>
<keyword evidence="4" id="KW-1185">Reference proteome</keyword>
<dbReference type="GO" id="GO:0016787">
    <property type="term" value="F:hydrolase activity"/>
    <property type="evidence" value="ECO:0007669"/>
    <property type="project" value="UniProtKB-KW"/>
</dbReference>
<name>A0ABW4FG73_9PSEU</name>
<evidence type="ECO:0000313" key="3">
    <source>
        <dbReference type="EMBL" id="MFD1529536.1"/>
    </source>
</evidence>
<dbReference type="Proteomes" id="UP001597145">
    <property type="component" value="Unassembled WGS sequence"/>
</dbReference>
<dbReference type="InterPro" id="IPR029055">
    <property type="entry name" value="Ntn_hydrolases_N"/>
</dbReference>
<feature type="chain" id="PRO_5047266130" evidence="1">
    <location>
        <begin position="29"/>
        <end position="340"/>
    </location>
</feature>
<keyword evidence="3" id="KW-0378">Hydrolase</keyword>
<dbReference type="RefSeq" id="WP_343984193.1">
    <property type="nucleotide sequence ID" value="NZ_BAAAJG010000020.1"/>
</dbReference>
<dbReference type="PANTHER" id="PTHR35527">
    <property type="entry name" value="CHOLOYLGLYCINE HYDROLASE"/>
    <property type="match status" value="1"/>
</dbReference>
<evidence type="ECO:0000259" key="2">
    <source>
        <dbReference type="Pfam" id="PF03417"/>
    </source>
</evidence>
<dbReference type="EMBL" id="JBHUCP010000005">
    <property type="protein sequence ID" value="MFD1529536.1"/>
    <property type="molecule type" value="Genomic_DNA"/>
</dbReference>
<dbReference type="Pfam" id="PF03417">
    <property type="entry name" value="AAT"/>
    <property type="match status" value="1"/>
</dbReference>
<gene>
    <name evidence="3" type="ORF">ACFSCY_08780</name>
</gene>
<proteinExistence type="predicted"/>
<feature type="signal peptide" evidence="1">
    <location>
        <begin position="1"/>
        <end position="28"/>
    </location>
</feature>
<keyword evidence="1" id="KW-0732">Signal</keyword>
<dbReference type="Gene3D" id="3.60.60.10">
    <property type="entry name" value="Penicillin V Acylase, Chain A"/>
    <property type="match status" value="1"/>
</dbReference>
<dbReference type="SUPFAM" id="SSF56235">
    <property type="entry name" value="N-terminal nucleophile aminohydrolases (Ntn hydrolases)"/>
    <property type="match status" value="1"/>
</dbReference>
<evidence type="ECO:0000313" key="4">
    <source>
        <dbReference type="Proteomes" id="UP001597145"/>
    </source>
</evidence>
<dbReference type="InterPro" id="IPR005079">
    <property type="entry name" value="Peptidase_C45_hydrolase"/>
</dbReference>
<accession>A0ABW4FG73</accession>
<sequence>MRARLRFRSATLLTVLVMALVPACAAPAAPPGPPAGTLVQASGPLRQTASEVDATVASLRLLDDHPLYEMTFHGGYDATAPLQEEDLAADAPDWGCSLVHLPGPEPQFARNFDWDPSAALVVHADPPDGYASVAIVDLFYLLGHRGPVDVADPVTRRRLAHGVLAPFDGMNEAGLVVGMAGTPDAAAPPPAPNRSTVGSVRIIRLILDRAATVDEAVEVMRRHSVDFTGGPQIHYLIADATGRSAVVEYAHSALNVIDDRILTNIAMTGTTVAERMADRRYRLLAEGSTEEAADGLELLRQVAQPHTRWSVAYEPASASARLVTSQQWDRVHRIGLRAVA</sequence>
<evidence type="ECO:0000256" key="1">
    <source>
        <dbReference type="SAM" id="SignalP"/>
    </source>
</evidence>
<dbReference type="PANTHER" id="PTHR35527:SF2">
    <property type="entry name" value="HYDROLASE"/>
    <property type="match status" value="1"/>
</dbReference>
<dbReference type="InterPro" id="IPR052193">
    <property type="entry name" value="Peptidase_C59"/>
</dbReference>
<organism evidence="3 4">
    <name type="scientific">Pseudonocardia aurantiaca</name>
    <dbReference type="NCBI Taxonomy" id="75290"/>
    <lineage>
        <taxon>Bacteria</taxon>
        <taxon>Bacillati</taxon>
        <taxon>Actinomycetota</taxon>
        <taxon>Actinomycetes</taxon>
        <taxon>Pseudonocardiales</taxon>
        <taxon>Pseudonocardiaceae</taxon>
        <taxon>Pseudonocardia</taxon>
    </lineage>
</organism>
<protein>
    <submittedName>
        <fullName evidence="3">Carcinine hydrolase/isopenicillin-N N-acyltransferase family protein</fullName>
    </submittedName>
</protein>
<reference evidence="4" key="1">
    <citation type="journal article" date="2019" name="Int. J. Syst. Evol. Microbiol.">
        <title>The Global Catalogue of Microorganisms (GCM) 10K type strain sequencing project: providing services to taxonomists for standard genome sequencing and annotation.</title>
        <authorList>
            <consortium name="The Broad Institute Genomics Platform"/>
            <consortium name="The Broad Institute Genome Sequencing Center for Infectious Disease"/>
            <person name="Wu L."/>
            <person name="Ma J."/>
        </authorList>
    </citation>
    <scope>NUCLEOTIDE SEQUENCE [LARGE SCALE GENOMIC DNA]</scope>
    <source>
        <strain evidence="4">JCM 12165</strain>
    </source>
</reference>
<feature type="domain" description="Peptidase C45 hydrolase" evidence="2">
    <location>
        <begin position="168"/>
        <end position="265"/>
    </location>
</feature>